<keyword evidence="1" id="KW-0808">Transferase</keyword>
<dbReference type="InterPro" id="IPR053201">
    <property type="entry name" value="Flavunoidine_N-MTase"/>
</dbReference>
<evidence type="ECO:0000313" key="5">
    <source>
        <dbReference type="EMBL" id="MDC0668823.1"/>
    </source>
</evidence>
<dbReference type="Gene3D" id="2.170.270.10">
    <property type="entry name" value="SET domain"/>
    <property type="match status" value="1"/>
</dbReference>
<dbReference type="PANTHER" id="PTHR12350:SF19">
    <property type="entry name" value="SET DOMAIN-CONTAINING PROTEIN"/>
    <property type="match status" value="1"/>
</dbReference>
<protein>
    <submittedName>
        <fullName evidence="5">SET domain-containing protein</fullName>
    </submittedName>
</protein>
<feature type="domain" description="Post-SET" evidence="4">
    <location>
        <begin position="121"/>
        <end position="137"/>
    </location>
</feature>
<dbReference type="PROSITE" id="PS50868">
    <property type="entry name" value="POST_SET"/>
    <property type="match status" value="1"/>
</dbReference>
<proteinExistence type="predicted"/>
<dbReference type="Proteomes" id="UP001217838">
    <property type="component" value="Unassembled WGS sequence"/>
</dbReference>
<dbReference type="InterPro" id="IPR001214">
    <property type="entry name" value="SET_dom"/>
</dbReference>
<evidence type="ECO:0000256" key="2">
    <source>
        <dbReference type="ARBA" id="ARBA00022691"/>
    </source>
</evidence>
<evidence type="ECO:0000313" key="6">
    <source>
        <dbReference type="Proteomes" id="UP001217838"/>
    </source>
</evidence>
<dbReference type="PANTHER" id="PTHR12350">
    <property type="entry name" value="HISTONE-LYSINE N-METHYLTRANSFERASE-RELATED"/>
    <property type="match status" value="1"/>
</dbReference>
<name>A0ABT5B535_9BACT</name>
<dbReference type="PROSITE" id="PS50280">
    <property type="entry name" value="SET"/>
    <property type="match status" value="1"/>
</dbReference>
<dbReference type="InterPro" id="IPR003616">
    <property type="entry name" value="Post-SET_dom"/>
</dbReference>
<organism evidence="5 6">
    <name type="scientific">Nannocystis radixulma</name>
    <dbReference type="NCBI Taxonomy" id="2995305"/>
    <lineage>
        <taxon>Bacteria</taxon>
        <taxon>Pseudomonadati</taxon>
        <taxon>Myxococcota</taxon>
        <taxon>Polyangia</taxon>
        <taxon>Nannocystales</taxon>
        <taxon>Nannocystaceae</taxon>
        <taxon>Nannocystis</taxon>
    </lineage>
</organism>
<reference evidence="5 6" key="1">
    <citation type="submission" date="2022-11" db="EMBL/GenBank/DDBJ databases">
        <title>Minimal conservation of predation-associated metabolite biosynthetic gene clusters underscores biosynthetic potential of Myxococcota including descriptions for ten novel species: Archangium lansinium sp. nov., Myxococcus landrumus sp. nov., Nannocystis bai.</title>
        <authorList>
            <person name="Ahearne A."/>
            <person name="Stevens C."/>
            <person name="Dowd S."/>
        </authorList>
    </citation>
    <scope>NUCLEOTIDE SEQUENCE [LARGE SCALE GENOMIC DNA]</scope>
    <source>
        <strain evidence="5 6">NCELM</strain>
    </source>
</reference>
<evidence type="ECO:0000259" key="3">
    <source>
        <dbReference type="PROSITE" id="PS50280"/>
    </source>
</evidence>
<gene>
    <name evidence="5" type="ORF">POL58_13800</name>
</gene>
<dbReference type="RefSeq" id="WP_271998339.1">
    <property type="nucleotide sequence ID" value="NZ_JAQNDN010000005.1"/>
</dbReference>
<feature type="domain" description="SET" evidence="3">
    <location>
        <begin position="20"/>
        <end position="113"/>
    </location>
</feature>
<dbReference type="Pfam" id="PF00856">
    <property type="entry name" value="SET"/>
    <property type="match status" value="1"/>
</dbReference>
<dbReference type="EMBL" id="JAQNDN010000005">
    <property type="protein sequence ID" value="MDC0668823.1"/>
    <property type="molecule type" value="Genomic_DNA"/>
</dbReference>
<dbReference type="CDD" id="cd20071">
    <property type="entry name" value="SET_SMYD"/>
    <property type="match status" value="1"/>
</dbReference>
<evidence type="ECO:0000256" key="1">
    <source>
        <dbReference type="ARBA" id="ARBA00022679"/>
    </source>
</evidence>
<dbReference type="SUPFAM" id="SSF82199">
    <property type="entry name" value="SET domain"/>
    <property type="match status" value="1"/>
</dbReference>
<keyword evidence="2" id="KW-0949">S-adenosyl-L-methionine</keyword>
<dbReference type="InterPro" id="IPR046341">
    <property type="entry name" value="SET_dom_sf"/>
</dbReference>
<accession>A0ABT5B535</accession>
<keyword evidence="6" id="KW-1185">Reference proteome</keyword>
<comment type="caution">
    <text evidence="5">The sequence shown here is derived from an EMBL/GenBank/DDBJ whole genome shotgun (WGS) entry which is preliminary data.</text>
</comment>
<evidence type="ECO:0000259" key="4">
    <source>
        <dbReference type="PROSITE" id="PS50868"/>
    </source>
</evidence>
<sequence>MAGVEIEEWAAARPRSQASPKIELRTAALGRGVFATEAVAAGEVLIALAHVFVAAAEQYTIQIDEDRHQAGTGEIDDFLNHCCEPSAALDVERLCFVAVRPLAPGDEITFNYLTSEWDMAEAFTCRCGADRCFGNIRGFRHLSRAQQDSLAPSITPFLRRKRASGLPSAA</sequence>
<dbReference type="SMART" id="SM00317">
    <property type="entry name" value="SET"/>
    <property type="match status" value="1"/>
</dbReference>